<dbReference type="Pfam" id="PF13490">
    <property type="entry name" value="zf-HC2"/>
    <property type="match status" value="1"/>
</dbReference>
<dbReference type="InterPro" id="IPR013325">
    <property type="entry name" value="RNA_pol_sigma_r2"/>
</dbReference>
<organism evidence="8 9">
    <name type="scientific">Anaeromyxobacter oryzae</name>
    <dbReference type="NCBI Taxonomy" id="2918170"/>
    <lineage>
        <taxon>Bacteria</taxon>
        <taxon>Pseudomonadati</taxon>
        <taxon>Myxococcota</taxon>
        <taxon>Myxococcia</taxon>
        <taxon>Myxococcales</taxon>
        <taxon>Cystobacterineae</taxon>
        <taxon>Anaeromyxobacteraceae</taxon>
        <taxon>Anaeromyxobacter</taxon>
    </lineage>
</organism>
<dbReference type="PANTHER" id="PTHR43133">
    <property type="entry name" value="RNA POLYMERASE ECF-TYPE SIGMA FACTO"/>
    <property type="match status" value="1"/>
</dbReference>
<dbReference type="Pfam" id="PF08281">
    <property type="entry name" value="Sigma70_r4_2"/>
    <property type="match status" value="1"/>
</dbReference>
<evidence type="ECO:0000259" key="7">
    <source>
        <dbReference type="Pfam" id="PF13490"/>
    </source>
</evidence>
<feature type="domain" description="RNA polymerase sigma-70 region 2" evidence="5">
    <location>
        <begin position="23"/>
        <end position="88"/>
    </location>
</feature>
<dbReference type="Pfam" id="PF04542">
    <property type="entry name" value="Sigma70_r2"/>
    <property type="match status" value="1"/>
</dbReference>
<dbReference type="SUPFAM" id="SSF88946">
    <property type="entry name" value="Sigma2 domain of RNA polymerase sigma factors"/>
    <property type="match status" value="1"/>
</dbReference>
<keyword evidence="4" id="KW-0804">Transcription</keyword>
<comment type="similarity">
    <text evidence="1">Belongs to the sigma-70 factor family. ECF subfamily.</text>
</comment>
<evidence type="ECO:0000259" key="6">
    <source>
        <dbReference type="Pfam" id="PF08281"/>
    </source>
</evidence>
<dbReference type="InterPro" id="IPR013324">
    <property type="entry name" value="RNA_pol_sigma_r3/r4-like"/>
</dbReference>
<dbReference type="Gene3D" id="1.10.10.10">
    <property type="entry name" value="Winged helix-like DNA-binding domain superfamily/Winged helix DNA-binding domain"/>
    <property type="match status" value="1"/>
</dbReference>
<evidence type="ECO:0000256" key="1">
    <source>
        <dbReference type="ARBA" id="ARBA00010641"/>
    </source>
</evidence>
<evidence type="ECO:0000256" key="2">
    <source>
        <dbReference type="ARBA" id="ARBA00023015"/>
    </source>
</evidence>
<dbReference type="NCBIfam" id="TIGR02937">
    <property type="entry name" value="sigma70-ECF"/>
    <property type="match status" value="1"/>
</dbReference>
<dbReference type="RefSeq" id="WP_248359701.1">
    <property type="nucleotide sequence ID" value="NZ_AP025591.1"/>
</dbReference>
<dbReference type="InterPro" id="IPR027383">
    <property type="entry name" value="Znf_put"/>
</dbReference>
<dbReference type="Proteomes" id="UP001162891">
    <property type="component" value="Chromosome"/>
</dbReference>
<evidence type="ECO:0000259" key="5">
    <source>
        <dbReference type="Pfam" id="PF04542"/>
    </source>
</evidence>
<dbReference type="InterPro" id="IPR013249">
    <property type="entry name" value="RNA_pol_sigma70_r4_t2"/>
</dbReference>
<evidence type="ECO:0000256" key="4">
    <source>
        <dbReference type="ARBA" id="ARBA00023163"/>
    </source>
</evidence>
<evidence type="ECO:0000313" key="9">
    <source>
        <dbReference type="Proteomes" id="UP001162891"/>
    </source>
</evidence>
<evidence type="ECO:0008006" key="10">
    <source>
        <dbReference type="Google" id="ProtNLM"/>
    </source>
</evidence>
<dbReference type="EMBL" id="AP025591">
    <property type="protein sequence ID" value="BDG02240.1"/>
    <property type="molecule type" value="Genomic_DNA"/>
</dbReference>
<keyword evidence="3" id="KW-0731">Sigma factor</keyword>
<evidence type="ECO:0000313" key="8">
    <source>
        <dbReference type="EMBL" id="BDG02240.1"/>
    </source>
</evidence>
<dbReference type="InterPro" id="IPR039425">
    <property type="entry name" value="RNA_pol_sigma-70-like"/>
</dbReference>
<protein>
    <recommendedName>
        <fullName evidence="10">RNA polymerase, sigma-24 subunit, ECF subfamily</fullName>
    </recommendedName>
</protein>
<feature type="domain" description="RNA polymerase sigma factor 70 region 4 type 2" evidence="6">
    <location>
        <begin position="125"/>
        <end position="176"/>
    </location>
</feature>
<sequence length="278" mass="30568">MSETDQQLVAAARNGDRAALEKLLRNHEGAVFRFGMKMCREQEDAKDVLQETLLAAARTLPEFRGASSVSTWLYTIARSFCIKKRRTSKFAPEQVHSLDADPEAVAAVRDQRRGPEEAFAGRQLREALDAAIGALEPMYREVLVLRDVEGLSAPEVAEVLGISVEAVKSRLHRARVAVREQLAPVLEPTDAAGTPAPAPEGCRDVVAMFSRRLEGEIDEAACAELQEHLERCDACRGRCEALRQTLATCRQLGAAPVPAPVERSVREALRRFLASERA</sequence>
<dbReference type="InterPro" id="IPR007627">
    <property type="entry name" value="RNA_pol_sigma70_r2"/>
</dbReference>
<dbReference type="PANTHER" id="PTHR43133:SF51">
    <property type="entry name" value="RNA POLYMERASE SIGMA FACTOR"/>
    <property type="match status" value="1"/>
</dbReference>
<accession>A0ABM7WRY0</accession>
<feature type="domain" description="Putative zinc-finger" evidence="7">
    <location>
        <begin position="202"/>
        <end position="236"/>
    </location>
</feature>
<evidence type="ECO:0000256" key="3">
    <source>
        <dbReference type="ARBA" id="ARBA00023082"/>
    </source>
</evidence>
<dbReference type="Gene3D" id="1.10.1740.10">
    <property type="match status" value="1"/>
</dbReference>
<dbReference type="SUPFAM" id="SSF88659">
    <property type="entry name" value="Sigma3 and sigma4 domains of RNA polymerase sigma factors"/>
    <property type="match status" value="1"/>
</dbReference>
<keyword evidence="2" id="KW-0805">Transcription regulation</keyword>
<dbReference type="InterPro" id="IPR036388">
    <property type="entry name" value="WH-like_DNA-bd_sf"/>
</dbReference>
<dbReference type="InterPro" id="IPR014284">
    <property type="entry name" value="RNA_pol_sigma-70_dom"/>
</dbReference>
<name>A0ABM7WRY0_9BACT</name>
<proteinExistence type="inferred from homology"/>
<gene>
    <name evidence="8" type="ORF">AMOR_12360</name>
</gene>
<reference evidence="9" key="1">
    <citation type="journal article" date="2022" name="Int. J. Syst. Evol. Microbiol.">
        <title>Anaeromyxobacter oryzae sp. nov., Anaeromyxobacter diazotrophicus sp. nov. and Anaeromyxobacter paludicola sp. nov., isolated from paddy soils.</title>
        <authorList>
            <person name="Itoh H."/>
            <person name="Xu Z."/>
            <person name="Mise K."/>
            <person name="Masuda Y."/>
            <person name="Ushijima N."/>
            <person name="Hayakawa C."/>
            <person name="Shiratori Y."/>
            <person name="Senoo K."/>
        </authorList>
    </citation>
    <scope>NUCLEOTIDE SEQUENCE [LARGE SCALE GENOMIC DNA]</scope>
    <source>
        <strain evidence="9">Red232</strain>
    </source>
</reference>
<keyword evidence="9" id="KW-1185">Reference proteome</keyword>
<dbReference type="CDD" id="cd06171">
    <property type="entry name" value="Sigma70_r4"/>
    <property type="match status" value="1"/>
</dbReference>